<dbReference type="InterPro" id="IPR006439">
    <property type="entry name" value="HAD-SF_hydro_IA"/>
</dbReference>
<dbReference type="SUPFAM" id="SSF56784">
    <property type="entry name" value="HAD-like"/>
    <property type="match status" value="1"/>
</dbReference>
<dbReference type="PANTHER" id="PTHR46191">
    <property type="match status" value="1"/>
</dbReference>
<dbReference type="PANTHER" id="PTHR46191:SF2">
    <property type="entry name" value="HALOACID DEHALOGENASE-LIKE HYDROLASE DOMAIN-CONTAINING PROTEIN 3"/>
    <property type="match status" value="1"/>
</dbReference>
<proteinExistence type="predicted"/>
<protein>
    <submittedName>
        <fullName evidence="1">HAD family hydrolase</fullName>
        <ecNumber evidence="1">3.1.3.-</ecNumber>
    </submittedName>
</protein>
<keyword evidence="1" id="KW-0378">Hydrolase</keyword>
<reference evidence="1 2" key="1">
    <citation type="submission" date="2024-09" db="EMBL/GenBank/DDBJ databases">
        <authorList>
            <person name="Sun Q."/>
            <person name="Mori K."/>
        </authorList>
    </citation>
    <scope>NUCLEOTIDE SEQUENCE [LARGE SCALE GENOMIC DNA]</scope>
    <source>
        <strain evidence="1 2">NCAIM B.02415</strain>
    </source>
</reference>
<dbReference type="EC" id="3.1.3.-" evidence="1"/>
<evidence type="ECO:0000313" key="2">
    <source>
        <dbReference type="Proteomes" id="UP001589828"/>
    </source>
</evidence>
<dbReference type="EMBL" id="JBHLTS010000068">
    <property type="protein sequence ID" value="MFC0516826.1"/>
    <property type="molecule type" value="Genomic_DNA"/>
</dbReference>
<dbReference type="InterPro" id="IPR051828">
    <property type="entry name" value="HAD-like_hydrolase_domain"/>
</dbReference>
<dbReference type="NCBIfam" id="TIGR01549">
    <property type="entry name" value="HAD-SF-IA-v1"/>
    <property type="match status" value="1"/>
</dbReference>
<accession>A0ABV6LBL8</accession>
<organism evidence="1 2">
    <name type="scientific">Mucilaginibacter angelicae</name>
    <dbReference type="NCBI Taxonomy" id="869718"/>
    <lineage>
        <taxon>Bacteria</taxon>
        <taxon>Pseudomonadati</taxon>
        <taxon>Bacteroidota</taxon>
        <taxon>Sphingobacteriia</taxon>
        <taxon>Sphingobacteriales</taxon>
        <taxon>Sphingobacteriaceae</taxon>
        <taxon>Mucilaginibacter</taxon>
    </lineage>
</organism>
<dbReference type="SFLD" id="SFLDS00003">
    <property type="entry name" value="Haloacid_Dehalogenase"/>
    <property type="match status" value="1"/>
</dbReference>
<dbReference type="SFLD" id="SFLDG01129">
    <property type="entry name" value="C1.5:_HAD__Beta-PGM__Phosphata"/>
    <property type="match status" value="1"/>
</dbReference>
<gene>
    <name evidence="1" type="ORF">ACFFGT_21645</name>
</gene>
<dbReference type="RefSeq" id="WP_377024596.1">
    <property type="nucleotide sequence ID" value="NZ_JBHLTS010000068.1"/>
</dbReference>
<dbReference type="Pfam" id="PF00702">
    <property type="entry name" value="Hydrolase"/>
    <property type="match status" value="1"/>
</dbReference>
<dbReference type="GO" id="GO:0016787">
    <property type="term" value="F:hydrolase activity"/>
    <property type="evidence" value="ECO:0007669"/>
    <property type="project" value="UniProtKB-KW"/>
</dbReference>
<sequence>MQIYQHYSFDLWLTLIKSNPYFKIERTKIFQRDFNPAGKSIDEVARAFRQIDLMCNAVNERTGKNIDADEMYLMVISMINDNQYPLADVDIDKLYADMEKLLFYYLPVVYSPVTIDTLQHLKQKGDCSLSILSNTGFIKGQTLRKVMVKLGLADFFNFQIYSDEEGMSKPNLALFNLMVQNVKDCNKPKQISLADIIHIGDNPAADIAGANDAGLNSLLINSNNLSILNLLSL</sequence>
<comment type="caution">
    <text evidence="1">The sequence shown here is derived from an EMBL/GenBank/DDBJ whole genome shotgun (WGS) entry which is preliminary data.</text>
</comment>
<dbReference type="InterPro" id="IPR036412">
    <property type="entry name" value="HAD-like_sf"/>
</dbReference>
<dbReference type="InterPro" id="IPR023214">
    <property type="entry name" value="HAD_sf"/>
</dbReference>
<dbReference type="Proteomes" id="UP001589828">
    <property type="component" value="Unassembled WGS sequence"/>
</dbReference>
<keyword evidence="2" id="KW-1185">Reference proteome</keyword>
<evidence type="ECO:0000313" key="1">
    <source>
        <dbReference type="EMBL" id="MFC0516826.1"/>
    </source>
</evidence>
<name>A0ABV6LBL8_9SPHI</name>
<dbReference type="Gene3D" id="3.40.50.1000">
    <property type="entry name" value="HAD superfamily/HAD-like"/>
    <property type="match status" value="1"/>
</dbReference>
<dbReference type="Gene3D" id="1.10.150.400">
    <property type="match status" value="1"/>
</dbReference>